<evidence type="ECO:0000313" key="3">
    <source>
        <dbReference type="Proteomes" id="UP000238479"/>
    </source>
</evidence>
<feature type="region of interest" description="Disordered" evidence="1">
    <location>
        <begin position="1"/>
        <end position="50"/>
    </location>
</feature>
<evidence type="ECO:0000256" key="1">
    <source>
        <dbReference type="SAM" id="MobiDB-lite"/>
    </source>
</evidence>
<dbReference type="Gramene" id="PRQ45912">
    <property type="protein sequence ID" value="PRQ45912"/>
    <property type="gene ID" value="RchiOBHm_Chr3g0496821"/>
</dbReference>
<feature type="compositionally biased region" description="Low complexity" evidence="1">
    <location>
        <begin position="21"/>
        <end position="38"/>
    </location>
</feature>
<dbReference type="Proteomes" id="UP000238479">
    <property type="component" value="Chromosome 3"/>
</dbReference>
<evidence type="ECO:0000313" key="2">
    <source>
        <dbReference type="EMBL" id="PRQ45912.1"/>
    </source>
</evidence>
<name>A0A2P6RHK7_ROSCH</name>
<protein>
    <submittedName>
        <fullName evidence="2">Uncharacterized protein</fullName>
    </submittedName>
</protein>
<dbReference type="EMBL" id="PDCK01000041">
    <property type="protein sequence ID" value="PRQ45912.1"/>
    <property type="molecule type" value="Genomic_DNA"/>
</dbReference>
<reference evidence="2 3" key="1">
    <citation type="journal article" date="2018" name="Nat. Genet.">
        <title>The Rosa genome provides new insights in the design of modern roses.</title>
        <authorList>
            <person name="Bendahmane M."/>
        </authorList>
    </citation>
    <scope>NUCLEOTIDE SEQUENCE [LARGE SCALE GENOMIC DNA]</scope>
    <source>
        <strain evidence="3">cv. Old Blush</strain>
    </source>
</reference>
<sequence>MEGFHFGKREKVTNQGKIGTSPSSPSLFRFLSPPSLLRQNSSPSGQPRGRCSPWHDPLLLLSLFILLWPKEVGLMMNSGDEQ</sequence>
<feature type="compositionally biased region" description="Basic and acidic residues" evidence="1">
    <location>
        <begin position="1"/>
        <end position="12"/>
    </location>
</feature>
<accession>A0A2P6RHK7</accession>
<dbReference type="AlphaFoldDB" id="A0A2P6RHK7"/>
<comment type="caution">
    <text evidence="2">The sequence shown here is derived from an EMBL/GenBank/DDBJ whole genome shotgun (WGS) entry which is preliminary data.</text>
</comment>
<keyword evidence="3" id="KW-1185">Reference proteome</keyword>
<organism evidence="2 3">
    <name type="scientific">Rosa chinensis</name>
    <name type="common">China rose</name>
    <dbReference type="NCBI Taxonomy" id="74649"/>
    <lineage>
        <taxon>Eukaryota</taxon>
        <taxon>Viridiplantae</taxon>
        <taxon>Streptophyta</taxon>
        <taxon>Embryophyta</taxon>
        <taxon>Tracheophyta</taxon>
        <taxon>Spermatophyta</taxon>
        <taxon>Magnoliopsida</taxon>
        <taxon>eudicotyledons</taxon>
        <taxon>Gunneridae</taxon>
        <taxon>Pentapetalae</taxon>
        <taxon>rosids</taxon>
        <taxon>fabids</taxon>
        <taxon>Rosales</taxon>
        <taxon>Rosaceae</taxon>
        <taxon>Rosoideae</taxon>
        <taxon>Rosoideae incertae sedis</taxon>
        <taxon>Rosa</taxon>
    </lineage>
</organism>
<gene>
    <name evidence="2" type="ORF">RchiOBHm_Chr3g0496821</name>
</gene>
<proteinExistence type="predicted"/>